<reference evidence="2" key="1">
    <citation type="submission" date="2021-10" db="EMBL/GenBank/DDBJ databases">
        <authorList>
            <person name="Piombo E."/>
        </authorList>
    </citation>
    <scope>NUCLEOTIDE SEQUENCE</scope>
</reference>
<dbReference type="Proteomes" id="UP000696573">
    <property type="component" value="Unassembled WGS sequence"/>
</dbReference>
<dbReference type="AlphaFoldDB" id="A0A9N9VKX9"/>
<keyword evidence="3" id="KW-1185">Reference proteome</keyword>
<sequence length="76" mass="8281">MADELPLIADQSLVHDPPDSSRTGAKLKLLQAAQLSFVQAESPYGKVRDDDDDVSVPLLSMLSSSLTMLLHEECQI</sequence>
<protein>
    <submittedName>
        <fullName evidence="2">Uncharacterized protein</fullName>
    </submittedName>
</protein>
<evidence type="ECO:0000256" key="1">
    <source>
        <dbReference type="SAM" id="MobiDB-lite"/>
    </source>
</evidence>
<gene>
    <name evidence="2" type="ORF">CRHIZ90672A_00008461</name>
</gene>
<accession>A0A9N9VKX9</accession>
<name>A0A9N9VKX9_9HYPO</name>
<organism evidence="2 3">
    <name type="scientific">Clonostachys rhizophaga</name>
    <dbReference type="NCBI Taxonomy" id="160324"/>
    <lineage>
        <taxon>Eukaryota</taxon>
        <taxon>Fungi</taxon>
        <taxon>Dikarya</taxon>
        <taxon>Ascomycota</taxon>
        <taxon>Pezizomycotina</taxon>
        <taxon>Sordariomycetes</taxon>
        <taxon>Hypocreomycetidae</taxon>
        <taxon>Hypocreales</taxon>
        <taxon>Bionectriaceae</taxon>
        <taxon>Clonostachys</taxon>
    </lineage>
</organism>
<proteinExistence type="predicted"/>
<feature type="region of interest" description="Disordered" evidence="1">
    <location>
        <begin position="1"/>
        <end position="21"/>
    </location>
</feature>
<evidence type="ECO:0000313" key="3">
    <source>
        <dbReference type="Proteomes" id="UP000696573"/>
    </source>
</evidence>
<evidence type="ECO:0000313" key="2">
    <source>
        <dbReference type="EMBL" id="CAH0025760.1"/>
    </source>
</evidence>
<comment type="caution">
    <text evidence="2">The sequence shown here is derived from an EMBL/GenBank/DDBJ whole genome shotgun (WGS) entry which is preliminary data.</text>
</comment>
<dbReference type="EMBL" id="CABFNQ020000715">
    <property type="protein sequence ID" value="CAH0025760.1"/>
    <property type="molecule type" value="Genomic_DNA"/>
</dbReference>